<proteinExistence type="predicted"/>
<name>A0A059KKT0_9BURK</name>
<accession>A0A059KKT0</accession>
<evidence type="ECO:0008006" key="4">
    <source>
        <dbReference type="Google" id="ProtNLM"/>
    </source>
</evidence>
<dbReference type="Pfam" id="PF10932">
    <property type="entry name" value="DUF2783"/>
    <property type="match status" value="1"/>
</dbReference>
<reference evidence="2 3" key="1">
    <citation type="journal article" date="2014" name="FEMS Microbiol. Ecol.">
        <title>Sphaerotilus natans encrusted with nanoball-shaped Fe(III) oxide minerals formed by nitrate-reducing mixotrophic Fe(II) oxidation.</title>
        <authorList>
            <person name="Park S."/>
            <person name="Kim D.H."/>
            <person name="Lee J.H."/>
            <person name="Hur H.G."/>
        </authorList>
    </citation>
    <scope>NUCLEOTIDE SEQUENCE [LARGE SCALE GENOMIC DNA]</scope>
    <source>
        <strain evidence="2 3">DSM 6575</strain>
    </source>
</reference>
<sequence>MSTLITRPNFGEPGRRDRHAFSPGDDFYESLIETHRDLDDERSQMLNARLVLLLANHIGDLRVLREALAAARQGV</sequence>
<protein>
    <recommendedName>
        <fullName evidence="4">Small subunit of monooxygenase</fullName>
    </recommendedName>
</protein>
<dbReference type="InterPro" id="IPR021233">
    <property type="entry name" value="DUF2783"/>
</dbReference>
<feature type="region of interest" description="Disordered" evidence="1">
    <location>
        <begin position="1"/>
        <end position="22"/>
    </location>
</feature>
<dbReference type="AlphaFoldDB" id="A0A059KKT0"/>
<dbReference type="RefSeq" id="WP_037482330.1">
    <property type="nucleotide sequence ID" value="NZ_AZRA01000062.1"/>
</dbReference>
<dbReference type="EMBL" id="AZRA01000062">
    <property type="protein sequence ID" value="KDB51975.1"/>
    <property type="molecule type" value="Genomic_DNA"/>
</dbReference>
<gene>
    <name evidence="2" type="ORF">X805_24530</name>
</gene>
<evidence type="ECO:0000313" key="2">
    <source>
        <dbReference type="EMBL" id="KDB51975.1"/>
    </source>
</evidence>
<organism evidence="2 3">
    <name type="scientific">Sphaerotilus natans subsp. natans DSM 6575</name>
    <dbReference type="NCBI Taxonomy" id="1286631"/>
    <lineage>
        <taxon>Bacteria</taxon>
        <taxon>Pseudomonadati</taxon>
        <taxon>Pseudomonadota</taxon>
        <taxon>Betaproteobacteria</taxon>
        <taxon>Burkholderiales</taxon>
        <taxon>Sphaerotilaceae</taxon>
        <taxon>Sphaerotilus</taxon>
    </lineage>
</organism>
<dbReference type="Proteomes" id="UP000026714">
    <property type="component" value="Unassembled WGS sequence"/>
</dbReference>
<dbReference type="STRING" id="34103.SAMN05421778_10665"/>
<keyword evidence="3" id="KW-1185">Reference proteome</keyword>
<dbReference type="PATRIC" id="fig|1286631.3.peg.2400"/>
<dbReference type="eggNOG" id="ENOG5032YI0">
    <property type="taxonomic scope" value="Bacteria"/>
</dbReference>
<evidence type="ECO:0000313" key="3">
    <source>
        <dbReference type="Proteomes" id="UP000026714"/>
    </source>
</evidence>
<comment type="caution">
    <text evidence="2">The sequence shown here is derived from an EMBL/GenBank/DDBJ whole genome shotgun (WGS) entry which is preliminary data.</text>
</comment>
<evidence type="ECO:0000256" key="1">
    <source>
        <dbReference type="SAM" id="MobiDB-lite"/>
    </source>
</evidence>